<feature type="signal peptide" evidence="1">
    <location>
        <begin position="1"/>
        <end position="22"/>
    </location>
</feature>
<dbReference type="PROSITE" id="PS51257">
    <property type="entry name" value="PROKAR_LIPOPROTEIN"/>
    <property type="match status" value="1"/>
</dbReference>
<evidence type="ECO:0000313" key="2">
    <source>
        <dbReference type="EMBL" id="ROR66370.1"/>
    </source>
</evidence>
<reference evidence="2 3" key="1">
    <citation type="submission" date="2018-11" db="EMBL/GenBank/DDBJ databases">
        <title>Sequencing the genomes of 1000 actinobacteria strains.</title>
        <authorList>
            <person name="Klenk H.-P."/>
        </authorList>
    </citation>
    <scope>NUCLEOTIDE SEQUENCE [LARGE SCALE GENOMIC DNA]</scope>
    <source>
        <strain evidence="2 3">DSM 9580</strain>
    </source>
</reference>
<dbReference type="AlphaFoldDB" id="A0A3N2ATM6"/>
<comment type="caution">
    <text evidence="2">The sequence shown here is derived from an EMBL/GenBank/DDBJ whole genome shotgun (WGS) entry which is preliminary data.</text>
</comment>
<keyword evidence="1" id="KW-0732">Signal</keyword>
<name>A0A3N2ATM6_9MICO</name>
<gene>
    <name evidence="2" type="ORF">EDD26_1752</name>
</gene>
<keyword evidence="3" id="KW-1185">Reference proteome</keyword>
<dbReference type="Pfam" id="PF12028">
    <property type="entry name" value="DUF3515"/>
    <property type="match status" value="1"/>
</dbReference>
<feature type="chain" id="PRO_5038968335" evidence="1">
    <location>
        <begin position="23"/>
        <end position="152"/>
    </location>
</feature>
<organism evidence="2 3">
    <name type="scientific">Agrococcus jenensis</name>
    <dbReference type="NCBI Taxonomy" id="46353"/>
    <lineage>
        <taxon>Bacteria</taxon>
        <taxon>Bacillati</taxon>
        <taxon>Actinomycetota</taxon>
        <taxon>Actinomycetes</taxon>
        <taxon>Micrococcales</taxon>
        <taxon>Microbacteriaceae</taxon>
        <taxon>Agrococcus</taxon>
    </lineage>
</organism>
<dbReference type="OrthoDB" id="4331648at2"/>
<evidence type="ECO:0000313" key="3">
    <source>
        <dbReference type="Proteomes" id="UP000275456"/>
    </source>
</evidence>
<proteinExistence type="predicted"/>
<protein>
    <submittedName>
        <fullName evidence="2">Uncharacterized protein DUF3515</fullName>
    </submittedName>
</protein>
<dbReference type="InterPro" id="IPR021903">
    <property type="entry name" value="DUF3515"/>
</dbReference>
<evidence type="ECO:0000256" key="1">
    <source>
        <dbReference type="SAM" id="SignalP"/>
    </source>
</evidence>
<dbReference type="RefSeq" id="WP_123697364.1">
    <property type="nucleotide sequence ID" value="NZ_RKHJ01000001.1"/>
</dbReference>
<dbReference type="EMBL" id="RKHJ01000001">
    <property type="protein sequence ID" value="ROR66370.1"/>
    <property type="molecule type" value="Genomic_DNA"/>
</dbReference>
<accession>A0A3N2ATM6</accession>
<dbReference type="Proteomes" id="UP000275456">
    <property type="component" value="Unassembled WGS sequence"/>
</dbReference>
<sequence>MRILPLAAVAAAVIALSGCAAAVILPPADEASAPGCAALVVSLPEALGDESLPQPLERRTTTAQGASAFGDPSAVTLRCGMPEPAPSTARCITIGEVDWLEVAAEENIWTFVSYGRSPATEVVIDTDVVSAVTALEGVSSAVARTDRTGACT</sequence>